<dbReference type="Proteomes" id="UP000252519">
    <property type="component" value="Unassembled WGS sequence"/>
</dbReference>
<protein>
    <submittedName>
        <fullName evidence="1">Uncharacterized protein</fullName>
    </submittedName>
</protein>
<organism evidence="1 2">
    <name type="scientific">Ancylostoma caninum</name>
    <name type="common">Dog hookworm</name>
    <dbReference type="NCBI Taxonomy" id="29170"/>
    <lineage>
        <taxon>Eukaryota</taxon>
        <taxon>Metazoa</taxon>
        <taxon>Ecdysozoa</taxon>
        <taxon>Nematoda</taxon>
        <taxon>Chromadorea</taxon>
        <taxon>Rhabditida</taxon>
        <taxon>Rhabditina</taxon>
        <taxon>Rhabditomorpha</taxon>
        <taxon>Strongyloidea</taxon>
        <taxon>Ancylostomatidae</taxon>
        <taxon>Ancylostomatinae</taxon>
        <taxon>Ancylostoma</taxon>
    </lineage>
</organism>
<sequence>MFELFEDALREHDPYKAATCLEILSSSMPRNKLEPLVQRIQDRCHLSADQIRILSGFVRLRPQ</sequence>
<dbReference type="AlphaFoldDB" id="A0A368EXV5"/>
<proteinExistence type="predicted"/>
<reference evidence="1 2" key="1">
    <citation type="submission" date="2014-10" db="EMBL/GenBank/DDBJ databases">
        <title>Draft genome of the hookworm Ancylostoma caninum.</title>
        <authorList>
            <person name="Mitreva M."/>
        </authorList>
    </citation>
    <scope>NUCLEOTIDE SEQUENCE [LARGE SCALE GENOMIC DNA]</scope>
    <source>
        <strain evidence="1 2">Baltimore</strain>
    </source>
</reference>
<comment type="caution">
    <text evidence="1">The sequence shown here is derived from an EMBL/GenBank/DDBJ whole genome shotgun (WGS) entry which is preliminary data.</text>
</comment>
<name>A0A368EXV5_ANCCA</name>
<gene>
    <name evidence="1" type="ORF">ANCCAN_29681</name>
</gene>
<accession>A0A368EXV5</accession>
<dbReference type="EMBL" id="JOJR01018195">
    <property type="protein sequence ID" value="RCN24621.1"/>
    <property type="molecule type" value="Genomic_DNA"/>
</dbReference>
<evidence type="ECO:0000313" key="2">
    <source>
        <dbReference type="Proteomes" id="UP000252519"/>
    </source>
</evidence>
<dbReference type="OrthoDB" id="185373at2759"/>
<evidence type="ECO:0000313" key="1">
    <source>
        <dbReference type="EMBL" id="RCN24621.1"/>
    </source>
</evidence>
<keyword evidence="2" id="KW-1185">Reference proteome</keyword>
<dbReference type="STRING" id="29170.A0A368EXV5"/>